<dbReference type="RefSeq" id="WP_190419086.1">
    <property type="nucleotide sequence ID" value="NZ_JAAOCA010000008.1"/>
</dbReference>
<keyword evidence="2" id="KW-1185">Reference proteome</keyword>
<protein>
    <submittedName>
        <fullName evidence="1">Uncharacterized protein</fullName>
    </submittedName>
</protein>
<comment type="caution">
    <text evidence="1">The sequence shown here is derived from an EMBL/GenBank/DDBJ whole genome shotgun (WGS) entry which is preliminary data.</text>
</comment>
<sequence>MSILTKIKSFFTKTTEEPTMADTASTTAVPETAAVVETTAIDTDKLKALLITLGHDIEAEWEHLVALAKKAA</sequence>
<evidence type="ECO:0000313" key="2">
    <source>
        <dbReference type="Proteomes" id="UP000805841"/>
    </source>
</evidence>
<evidence type="ECO:0000313" key="1">
    <source>
        <dbReference type="EMBL" id="MBD1598594.1"/>
    </source>
</evidence>
<gene>
    <name evidence="1" type="ORF">HAQ05_07735</name>
</gene>
<organism evidence="1 2">
    <name type="scientific">Pseudomonas typographi</name>
    <dbReference type="NCBI Taxonomy" id="2715964"/>
    <lineage>
        <taxon>Bacteria</taxon>
        <taxon>Pseudomonadati</taxon>
        <taxon>Pseudomonadota</taxon>
        <taxon>Gammaproteobacteria</taxon>
        <taxon>Pseudomonadales</taxon>
        <taxon>Pseudomonadaceae</taxon>
        <taxon>Pseudomonas</taxon>
    </lineage>
</organism>
<reference evidence="1 2" key="1">
    <citation type="journal article" date="2020" name="Insects">
        <title>Bacteria Belonging to Pseudomonas typographi sp. nov. from the Bark Beetle Ips typographus Have Genomic Potential to Aid in the Host Ecology.</title>
        <authorList>
            <person name="Peral-Aranega E."/>
            <person name="Saati-Santamaria Z."/>
            <person name="Kolarik M."/>
            <person name="Rivas R."/>
            <person name="Garcia-Fraile P."/>
        </authorList>
    </citation>
    <scope>NUCLEOTIDE SEQUENCE [LARGE SCALE GENOMIC DNA]</scope>
    <source>
        <strain evidence="1 2">CA3A</strain>
    </source>
</reference>
<proteinExistence type="predicted"/>
<dbReference type="EMBL" id="JAAOCA010000008">
    <property type="protein sequence ID" value="MBD1598594.1"/>
    <property type="molecule type" value="Genomic_DNA"/>
</dbReference>
<accession>A0ABR7YZD9</accession>
<name>A0ABR7YZD9_9PSED</name>
<dbReference type="Proteomes" id="UP000805841">
    <property type="component" value="Unassembled WGS sequence"/>
</dbReference>